<proteinExistence type="predicted"/>
<dbReference type="EMBL" id="KK784882">
    <property type="protein sequence ID" value="KDO75402.1"/>
    <property type="molecule type" value="Genomic_DNA"/>
</dbReference>
<gene>
    <name evidence="1" type="ORF">CISIN_1g0181561mg</name>
</gene>
<reference evidence="1 2" key="1">
    <citation type="submission" date="2014-04" db="EMBL/GenBank/DDBJ databases">
        <authorList>
            <consortium name="International Citrus Genome Consortium"/>
            <person name="Gmitter F."/>
            <person name="Chen C."/>
            <person name="Farmerie W."/>
            <person name="Harkins T."/>
            <person name="Desany B."/>
            <person name="Mohiuddin M."/>
            <person name="Kodira C."/>
            <person name="Borodovsky M."/>
            <person name="Lomsadze A."/>
            <person name="Burns P."/>
            <person name="Jenkins J."/>
            <person name="Prochnik S."/>
            <person name="Shu S."/>
            <person name="Chapman J."/>
            <person name="Pitluck S."/>
            <person name="Schmutz J."/>
            <person name="Rokhsar D."/>
        </authorList>
    </citation>
    <scope>NUCLEOTIDE SEQUENCE</scope>
</reference>
<accession>A0A067GIZ1</accession>
<dbReference type="InterPro" id="IPR008949">
    <property type="entry name" value="Isoprenoid_synthase_dom_sf"/>
</dbReference>
<sequence>MGNKLAILAGDLLISRALVALASLKHTEV</sequence>
<protein>
    <submittedName>
        <fullName evidence="1">Uncharacterized protein</fullName>
    </submittedName>
</protein>
<keyword evidence="2" id="KW-1185">Reference proteome</keyword>
<dbReference type="Gene3D" id="1.10.600.10">
    <property type="entry name" value="Farnesyl Diphosphate Synthase"/>
    <property type="match status" value="1"/>
</dbReference>
<name>A0A067GIZ1_CITSI</name>
<dbReference type="AlphaFoldDB" id="A0A067GIZ1"/>
<organism evidence="1 2">
    <name type="scientific">Citrus sinensis</name>
    <name type="common">Sweet orange</name>
    <name type="synonym">Citrus aurantium var. sinensis</name>
    <dbReference type="NCBI Taxonomy" id="2711"/>
    <lineage>
        <taxon>Eukaryota</taxon>
        <taxon>Viridiplantae</taxon>
        <taxon>Streptophyta</taxon>
        <taxon>Embryophyta</taxon>
        <taxon>Tracheophyta</taxon>
        <taxon>Spermatophyta</taxon>
        <taxon>Magnoliopsida</taxon>
        <taxon>eudicotyledons</taxon>
        <taxon>Gunneridae</taxon>
        <taxon>Pentapetalae</taxon>
        <taxon>rosids</taxon>
        <taxon>malvids</taxon>
        <taxon>Sapindales</taxon>
        <taxon>Rutaceae</taxon>
        <taxon>Aurantioideae</taxon>
        <taxon>Citrus</taxon>
    </lineage>
</organism>
<feature type="non-terminal residue" evidence="1">
    <location>
        <position position="29"/>
    </location>
</feature>
<evidence type="ECO:0000313" key="2">
    <source>
        <dbReference type="Proteomes" id="UP000027120"/>
    </source>
</evidence>
<dbReference type="Proteomes" id="UP000027120">
    <property type="component" value="Unassembled WGS sequence"/>
</dbReference>
<evidence type="ECO:0000313" key="1">
    <source>
        <dbReference type="EMBL" id="KDO75402.1"/>
    </source>
</evidence>